<name>A0A8J5ZZB5_GALPY</name>
<accession>A0A8J5ZZB5</accession>
<proteinExistence type="inferred from homology"/>
<evidence type="ECO:0000256" key="6">
    <source>
        <dbReference type="SAM" id="Phobius"/>
    </source>
</evidence>
<organism evidence="7 8">
    <name type="scientific">Galemys pyrenaicus</name>
    <name type="common">Iberian desman</name>
    <name type="synonym">Pyrenean desman</name>
    <dbReference type="NCBI Taxonomy" id="202257"/>
    <lineage>
        <taxon>Eukaryota</taxon>
        <taxon>Metazoa</taxon>
        <taxon>Chordata</taxon>
        <taxon>Craniata</taxon>
        <taxon>Vertebrata</taxon>
        <taxon>Euteleostomi</taxon>
        <taxon>Mammalia</taxon>
        <taxon>Eutheria</taxon>
        <taxon>Laurasiatheria</taxon>
        <taxon>Eulipotyphla</taxon>
        <taxon>Talpidae</taxon>
        <taxon>Galemys</taxon>
    </lineage>
</organism>
<dbReference type="PANTHER" id="PTHR13674">
    <property type="entry name" value="GROWTH AND TRANSFORMATION-DEPENDENT PROTEIN"/>
    <property type="match status" value="1"/>
</dbReference>
<gene>
    <name evidence="7" type="ORF">J0S82_010628</name>
</gene>
<keyword evidence="5 6" id="KW-0472">Membrane</keyword>
<dbReference type="EMBL" id="JAGFMF010011861">
    <property type="protein sequence ID" value="KAG8510943.1"/>
    <property type="molecule type" value="Genomic_DNA"/>
</dbReference>
<protein>
    <submittedName>
        <fullName evidence="7">Protein FAM162B</fullName>
    </submittedName>
</protein>
<comment type="similarity">
    <text evidence="2">Belongs to the UPF0389 family.</text>
</comment>
<evidence type="ECO:0000256" key="3">
    <source>
        <dbReference type="ARBA" id="ARBA00022692"/>
    </source>
</evidence>
<keyword evidence="8" id="KW-1185">Reference proteome</keyword>
<evidence type="ECO:0000313" key="8">
    <source>
        <dbReference type="Proteomes" id="UP000700334"/>
    </source>
</evidence>
<keyword evidence="3 6" id="KW-0812">Transmembrane</keyword>
<comment type="subcellular location">
    <subcellularLocation>
        <location evidence="1">Membrane</location>
        <topology evidence="1">Single-pass membrane protein</topology>
    </subcellularLocation>
</comment>
<dbReference type="InterPro" id="IPR009432">
    <property type="entry name" value="DUF1075"/>
</dbReference>
<evidence type="ECO:0000313" key="7">
    <source>
        <dbReference type="EMBL" id="KAG8510943.1"/>
    </source>
</evidence>
<reference evidence="7" key="1">
    <citation type="journal article" date="2021" name="Evol. Appl.">
        <title>The genome of the Pyrenean desman and the effects of bottlenecks and inbreeding on the genomic landscape of an endangered species.</title>
        <authorList>
            <person name="Escoda L."/>
            <person name="Castresana J."/>
        </authorList>
    </citation>
    <scope>NUCLEOTIDE SEQUENCE</scope>
    <source>
        <strain evidence="7">IBE-C5619</strain>
    </source>
</reference>
<sequence length="237" mass="26036">MERRRPDWTPFGGAYVLLCLRLRAQKQGAACLHRSETSYASVWGASVAPRGRLEKPCGDLSSLSVPRVYPATPAAGGPKVRVSLGWDWPGWEGAAEGLAWNLGRGSKRERELALTRCAIDVSVPPILPVAPAGKTHRVPAEHKPSQFDKKILLWTGRFKAMEEIPPRVPPEMIDAARNRARVKACYIMIGLTIIACFLVIGSAKRAAERHESLTSWNLAKKAKWREEAALAAQAKAK</sequence>
<feature type="transmembrane region" description="Helical" evidence="6">
    <location>
        <begin position="186"/>
        <end position="203"/>
    </location>
</feature>
<evidence type="ECO:0000256" key="1">
    <source>
        <dbReference type="ARBA" id="ARBA00004167"/>
    </source>
</evidence>
<dbReference type="PANTHER" id="PTHR13674:SF3">
    <property type="entry name" value="PROTEIN FAM162B"/>
    <property type="match status" value="1"/>
</dbReference>
<keyword evidence="4 6" id="KW-1133">Transmembrane helix</keyword>
<dbReference type="AlphaFoldDB" id="A0A8J5ZZB5"/>
<evidence type="ECO:0000256" key="5">
    <source>
        <dbReference type="ARBA" id="ARBA00023136"/>
    </source>
</evidence>
<dbReference type="GO" id="GO:0016020">
    <property type="term" value="C:membrane"/>
    <property type="evidence" value="ECO:0007669"/>
    <property type="project" value="UniProtKB-SubCell"/>
</dbReference>
<evidence type="ECO:0000256" key="4">
    <source>
        <dbReference type="ARBA" id="ARBA00022989"/>
    </source>
</evidence>
<comment type="caution">
    <text evidence="7">The sequence shown here is derived from an EMBL/GenBank/DDBJ whole genome shotgun (WGS) entry which is preliminary data.</text>
</comment>
<dbReference type="Pfam" id="PF06388">
    <property type="entry name" value="DUF1075"/>
    <property type="match status" value="1"/>
</dbReference>
<dbReference type="OrthoDB" id="8193498at2759"/>
<evidence type="ECO:0000256" key="2">
    <source>
        <dbReference type="ARBA" id="ARBA00007363"/>
    </source>
</evidence>
<dbReference type="Proteomes" id="UP000700334">
    <property type="component" value="Unassembled WGS sequence"/>
</dbReference>